<evidence type="ECO:0000256" key="9">
    <source>
        <dbReference type="ARBA" id="ARBA00093617"/>
    </source>
</evidence>
<dbReference type="GO" id="GO:0004169">
    <property type="term" value="F:dolichyl-phosphate-mannose-protein mannosyltransferase activity"/>
    <property type="evidence" value="ECO:0007669"/>
    <property type="project" value="UniProtKB-UniRule"/>
</dbReference>
<gene>
    <name evidence="13" type="ORF">IW245_003758</name>
</gene>
<dbReference type="PANTHER" id="PTHR10050">
    <property type="entry name" value="DOLICHYL-PHOSPHATE-MANNOSE--PROTEIN MANNOSYLTRANSFERASE"/>
    <property type="match status" value="1"/>
</dbReference>
<keyword evidence="10" id="KW-1003">Cell membrane</keyword>
<dbReference type="Pfam" id="PF02366">
    <property type="entry name" value="PMT"/>
    <property type="match status" value="1"/>
</dbReference>
<feature type="transmembrane region" description="Helical" evidence="10">
    <location>
        <begin position="427"/>
        <end position="447"/>
    </location>
</feature>
<dbReference type="Proteomes" id="UP000622552">
    <property type="component" value="Unassembled WGS sequence"/>
</dbReference>
<evidence type="ECO:0000259" key="12">
    <source>
        <dbReference type="Pfam" id="PF16192"/>
    </source>
</evidence>
<feature type="domain" description="Protein O-mannosyl-transferase C-terminal four TM" evidence="12">
    <location>
        <begin position="290"/>
        <end position="467"/>
    </location>
</feature>
<keyword evidence="8 10" id="KW-0472">Membrane</keyword>
<dbReference type="RefSeq" id="WP_197004415.1">
    <property type="nucleotide sequence ID" value="NZ_BONS01000020.1"/>
</dbReference>
<dbReference type="InterPro" id="IPR027005">
    <property type="entry name" value="PMT-like"/>
</dbReference>
<feature type="transmembrane region" description="Helical" evidence="10">
    <location>
        <begin position="351"/>
        <end position="368"/>
    </location>
</feature>
<feature type="transmembrane region" description="Helical" evidence="10">
    <location>
        <begin position="23"/>
        <end position="43"/>
    </location>
</feature>
<dbReference type="EMBL" id="JADOUF010000001">
    <property type="protein sequence ID" value="MBG6137564.1"/>
    <property type="molecule type" value="Genomic_DNA"/>
</dbReference>
<keyword evidence="7 10" id="KW-1133">Transmembrane helix</keyword>
<feature type="transmembrane region" description="Helical" evidence="10">
    <location>
        <begin position="151"/>
        <end position="172"/>
    </location>
</feature>
<evidence type="ECO:0000256" key="6">
    <source>
        <dbReference type="ARBA" id="ARBA00022692"/>
    </source>
</evidence>
<accession>A0A8J7GRV2</accession>
<dbReference type="Pfam" id="PF16192">
    <property type="entry name" value="PMT_4TMC"/>
    <property type="match status" value="1"/>
</dbReference>
<keyword evidence="4 10" id="KW-0328">Glycosyltransferase</keyword>
<evidence type="ECO:0000256" key="3">
    <source>
        <dbReference type="ARBA" id="ARBA00007222"/>
    </source>
</evidence>
<dbReference type="InterPro" id="IPR032421">
    <property type="entry name" value="PMT_4TMC"/>
</dbReference>
<feature type="transmembrane region" description="Helical" evidence="10">
    <location>
        <begin position="398"/>
        <end position="420"/>
    </location>
</feature>
<feature type="transmembrane region" description="Helical" evidence="10">
    <location>
        <begin position="192"/>
        <end position="224"/>
    </location>
</feature>
<reference evidence="13" key="1">
    <citation type="submission" date="2020-11" db="EMBL/GenBank/DDBJ databases">
        <title>Sequencing the genomes of 1000 actinobacteria strains.</title>
        <authorList>
            <person name="Klenk H.-P."/>
        </authorList>
    </citation>
    <scope>NUCLEOTIDE SEQUENCE</scope>
    <source>
        <strain evidence="13">DSM 45356</strain>
    </source>
</reference>
<dbReference type="AlphaFoldDB" id="A0A8J7GRV2"/>
<proteinExistence type="inferred from homology"/>
<evidence type="ECO:0000313" key="13">
    <source>
        <dbReference type="EMBL" id="MBG6137564.1"/>
    </source>
</evidence>
<evidence type="ECO:0000256" key="4">
    <source>
        <dbReference type="ARBA" id="ARBA00022676"/>
    </source>
</evidence>
<comment type="similarity">
    <text evidence="3 10">Belongs to the glycosyltransferase 39 family.</text>
</comment>
<dbReference type="EC" id="2.4.1.-" evidence="10"/>
<keyword evidence="14" id="KW-1185">Reference proteome</keyword>
<dbReference type="InterPro" id="IPR003342">
    <property type="entry name" value="ArnT-like_N"/>
</dbReference>
<feature type="transmembrane region" description="Helical" evidence="10">
    <location>
        <begin position="101"/>
        <end position="119"/>
    </location>
</feature>
<feature type="transmembrane region" description="Helical" evidence="10">
    <location>
        <begin position="125"/>
        <end position="144"/>
    </location>
</feature>
<evidence type="ECO:0000256" key="7">
    <source>
        <dbReference type="ARBA" id="ARBA00022989"/>
    </source>
</evidence>
<sequence length="471" mass="52157">MAPTAGDLVRRRLTPLAPPDPVSWVWTAAVALIAAVIRVLGLATPRGQQFDEQHYVKHAQTMLDRGVEWNVENNYPDFVVHPPLGKWCIAAGEALFGRDEFGWRIAGVFAGVAAVVVVTRLGRRMFGSTVLGCAAGLLMALDGFQFVLSRFALLDIFLLAFTVGSFACLVADRDHRRSRLLAGRAPRLWWRFASAALLGCALGVKWSAVFHAVAFVVLLVVWEYRGRRSARLPRPAVGRVLGAALAYTGATVTVYLGTWTGWLASDNAWDRHWLRDHGRAEWPVVGALYNLYRYHVDALTFHTGLDTGHPYQSWPMQWLLLSRPVLFASGPATGCGADQCSSVVLLLGTPVLWWSFLPALVVLTWLAISRRDWRAWAILAGALVGIVPWFAFTTRTMYYFYAAPSEPFLILAVVFVLGTVARRWRSAGPAVIGAYVGLVAVCFAYFYPVLTGTPISNAAWWARMWLGNHWV</sequence>
<evidence type="ECO:0000256" key="2">
    <source>
        <dbReference type="ARBA" id="ARBA00004922"/>
    </source>
</evidence>
<keyword evidence="5 10" id="KW-0808">Transferase</keyword>
<dbReference type="UniPathway" id="UPA00378"/>
<dbReference type="PANTHER" id="PTHR10050:SF46">
    <property type="entry name" value="PROTEIN O-MANNOSYL-TRANSFERASE 2"/>
    <property type="match status" value="1"/>
</dbReference>
<comment type="function">
    <text evidence="10">Protein O-mannosyltransferase that catalyzes the transfer of a single mannose residue from a polyprenol phospho-mannosyl lipidic donor to the hydroxyl group of selected serine and threonine residues in acceptor proteins.</text>
</comment>
<evidence type="ECO:0000256" key="10">
    <source>
        <dbReference type="RuleBase" id="RU367007"/>
    </source>
</evidence>
<feature type="transmembrane region" description="Helical" evidence="10">
    <location>
        <begin position="375"/>
        <end position="392"/>
    </location>
</feature>
<name>A0A8J7GRV2_9ACTN</name>
<comment type="subcellular location">
    <subcellularLocation>
        <location evidence="10">Cell membrane</location>
    </subcellularLocation>
    <subcellularLocation>
        <location evidence="1">Endomembrane system</location>
        <topology evidence="1">Multi-pass membrane protein</topology>
    </subcellularLocation>
</comment>
<evidence type="ECO:0000259" key="11">
    <source>
        <dbReference type="Pfam" id="PF02366"/>
    </source>
</evidence>
<protein>
    <recommendedName>
        <fullName evidence="9 10">Polyprenol-phosphate-mannose--protein mannosyltransferase</fullName>
        <ecNumber evidence="10">2.4.1.-</ecNumber>
    </recommendedName>
</protein>
<dbReference type="GO" id="GO:0005886">
    <property type="term" value="C:plasma membrane"/>
    <property type="evidence" value="ECO:0007669"/>
    <property type="project" value="UniProtKB-SubCell"/>
</dbReference>
<evidence type="ECO:0000256" key="5">
    <source>
        <dbReference type="ARBA" id="ARBA00022679"/>
    </source>
</evidence>
<organism evidence="13 14">
    <name type="scientific">Longispora fulva</name>
    <dbReference type="NCBI Taxonomy" id="619741"/>
    <lineage>
        <taxon>Bacteria</taxon>
        <taxon>Bacillati</taxon>
        <taxon>Actinomycetota</taxon>
        <taxon>Actinomycetes</taxon>
        <taxon>Micromonosporales</taxon>
        <taxon>Micromonosporaceae</taxon>
        <taxon>Longispora</taxon>
    </lineage>
</organism>
<dbReference type="GO" id="GO:0012505">
    <property type="term" value="C:endomembrane system"/>
    <property type="evidence" value="ECO:0007669"/>
    <property type="project" value="UniProtKB-SubCell"/>
</dbReference>
<feature type="transmembrane region" description="Helical" evidence="10">
    <location>
        <begin position="236"/>
        <end position="256"/>
    </location>
</feature>
<keyword evidence="6 10" id="KW-0812">Transmembrane</keyword>
<feature type="domain" description="ArnT-like N-terminal" evidence="11">
    <location>
        <begin position="30"/>
        <end position="229"/>
    </location>
</feature>
<evidence type="ECO:0000256" key="8">
    <source>
        <dbReference type="ARBA" id="ARBA00023136"/>
    </source>
</evidence>
<comment type="pathway">
    <text evidence="2 10">Protein modification; protein glycosylation.</text>
</comment>
<evidence type="ECO:0000256" key="1">
    <source>
        <dbReference type="ARBA" id="ARBA00004127"/>
    </source>
</evidence>
<comment type="caution">
    <text evidence="13">The sequence shown here is derived from an EMBL/GenBank/DDBJ whole genome shotgun (WGS) entry which is preliminary data.</text>
</comment>
<evidence type="ECO:0000313" key="14">
    <source>
        <dbReference type="Proteomes" id="UP000622552"/>
    </source>
</evidence>